<dbReference type="RefSeq" id="WP_189424418.1">
    <property type="nucleotide sequence ID" value="NZ_BMZE01000001.1"/>
</dbReference>
<dbReference type="InterPro" id="IPR005064">
    <property type="entry name" value="BUG"/>
</dbReference>
<dbReference type="Proteomes" id="UP000646579">
    <property type="component" value="Unassembled WGS sequence"/>
</dbReference>
<dbReference type="Gene3D" id="3.40.190.10">
    <property type="entry name" value="Periplasmic binding protein-like II"/>
    <property type="match status" value="1"/>
</dbReference>
<evidence type="ECO:0000313" key="3">
    <source>
        <dbReference type="EMBL" id="GHA18951.1"/>
    </source>
</evidence>
<sequence>MKSVLVLALCATALAPAMAQDATAQEWAPSEPVTIVVPWAAGGSTDTVTRVVAEELSEALGQTFVVLNQPGASGSVGTRSVWEAPHDGMMIAAGAAIDLGTYPVLGTLDVPLEDWRLYLHVAQPSLISVSADSDWEDFNDLLEDLQDGGDAITVGSAGLTSATAVSMQAIESAADIDYKQVVYDGGNPAVTSTVAGETQMTAQTAVEQVDMIRAGRLRPLAVMAQQPLELEGYGTIPAITDFLPDAAVAPNYFGLFVPADAPEEVLSSLDQIWEEQISNSEALKTFASERGSLFSPSYGEEAVEAAMPYLSINAWQQYEGGAAPNDPSEFGIPRP</sequence>
<dbReference type="PIRSF" id="PIRSF017082">
    <property type="entry name" value="YflP"/>
    <property type="match status" value="1"/>
</dbReference>
<reference evidence="3" key="2">
    <citation type="submission" date="2020-09" db="EMBL/GenBank/DDBJ databases">
        <authorList>
            <person name="Sun Q."/>
            <person name="Kim S."/>
        </authorList>
    </citation>
    <scope>NUCLEOTIDE SEQUENCE</scope>
    <source>
        <strain evidence="3">KCTC 32437</strain>
    </source>
</reference>
<feature type="signal peptide" evidence="2">
    <location>
        <begin position="1"/>
        <end position="19"/>
    </location>
</feature>
<dbReference type="CDD" id="cd07012">
    <property type="entry name" value="PBP2_Bug_TTT"/>
    <property type="match status" value="1"/>
</dbReference>
<reference evidence="3" key="1">
    <citation type="journal article" date="2014" name="Int. J. Syst. Evol. Microbiol.">
        <title>Complete genome sequence of Corynebacterium casei LMG S-19264T (=DSM 44701T), isolated from a smear-ripened cheese.</title>
        <authorList>
            <consortium name="US DOE Joint Genome Institute (JGI-PGF)"/>
            <person name="Walter F."/>
            <person name="Albersmeier A."/>
            <person name="Kalinowski J."/>
            <person name="Ruckert C."/>
        </authorList>
    </citation>
    <scope>NUCLEOTIDE SEQUENCE</scope>
    <source>
        <strain evidence="3">KCTC 32437</strain>
    </source>
</reference>
<comment type="similarity">
    <text evidence="1">Belongs to the UPF0065 (bug) family.</text>
</comment>
<organism evidence="3 4">
    <name type="scientific">Devosia pacifica</name>
    <dbReference type="NCBI Taxonomy" id="1335967"/>
    <lineage>
        <taxon>Bacteria</taxon>
        <taxon>Pseudomonadati</taxon>
        <taxon>Pseudomonadota</taxon>
        <taxon>Alphaproteobacteria</taxon>
        <taxon>Hyphomicrobiales</taxon>
        <taxon>Devosiaceae</taxon>
        <taxon>Devosia</taxon>
    </lineage>
</organism>
<dbReference type="PANTHER" id="PTHR42928:SF5">
    <property type="entry name" value="BLR1237 PROTEIN"/>
    <property type="match status" value="1"/>
</dbReference>
<evidence type="ECO:0000256" key="1">
    <source>
        <dbReference type="ARBA" id="ARBA00006987"/>
    </source>
</evidence>
<feature type="chain" id="PRO_5037157530" description="Tripartite-type tricarboxylate transporter receptor subunit TctC" evidence="2">
    <location>
        <begin position="20"/>
        <end position="335"/>
    </location>
</feature>
<comment type="caution">
    <text evidence="3">The sequence shown here is derived from an EMBL/GenBank/DDBJ whole genome shotgun (WGS) entry which is preliminary data.</text>
</comment>
<dbReference type="InterPro" id="IPR042100">
    <property type="entry name" value="Bug_dom1"/>
</dbReference>
<dbReference type="AlphaFoldDB" id="A0A918VQ88"/>
<protein>
    <recommendedName>
        <fullName evidence="5">Tripartite-type tricarboxylate transporter receptor subunit TctC</fullName>
    </recommendedName>
</protein>
<gene>
    <name evidence="3" type="ORF">GCM10007989_12920</name>
</gene>
<keyword evidence="4" id="KW-1185">Reference proteome</keyword>
<proteinExistence type="inferred from homology"/>
<dbReference type="EMBL" id="BMZE01000001">
    <property type="protein sequence ID" value="GHA18951.1"/>
    <property type="molecule type" value="Genomic_DNA"/>
</dbReference>
<evidence type="ECO:0000256" key="2">
    <source>
        <dbReference type="SAM" id="SignalP"/>
    </source>
</evidence>
<evidence type="ECO:0000313" key="4">
    <source>
        <dbReference type="Proteomes" id="UP000646579"/>
    </source>
</evidence>
<dbReference type="PANTHER" id="PTHR42928">
    <property type="entry name" value="TRICARBOXYLATE-BINDING PROTEIN"/>
    <property type="match status" value="1"/>
</dbReference>
<dbReference type="Gene3D" id="3.40.190.150">
    <property type="entry name" value="Bordetella uptake gene, domain 1"/>
    <property type="match status" value="1"/>
</dbReference>
<evidence type="ECO:0008006" key="5">
    <source>
        <dbReference type="Google" id="ProtNLM"/>
    </source>
</evidence>
<keyword evidence="2" id="KW-0732">Signal</keyword>
<dbReference type="Pfam" id="PF03401">
    <property type="entry name" value="TctC"/>
    <property type="match status" value="1"/>
</dbReference>
<name>A0A918VQ88_9HYPH</name>
<accession>A0A918VQ88</accession>